<feature type="region of interest" description="Disordered" evidence="5">
    <location>
        <begin position="709"/>
        <end position="890"/>
    </location>
</feature>
<feature type="compositionally biased region" description="Basic and acidic residues" evidence="5">
    <location>
        <begin position="747"/>
        <end position="769"/>
    </location>
</feature>
<feature type="transmembrane region" description="Helical" evidence="6">
    <location>
        <begin position="532"/>
        <end position="552"/>
    </location>
</feature>
<dbReference type="Proteomes" id="UP000504629">
    <property type="component" value="Unplaced"/>
</dbReference>
<feature type="domain" description="Cationic amino acid transporter C-terminal" evidence="7">
    <location>
        <begin position="503"/>
        <end position="546"/>
    </location>
</feature>
<evidence type="ECO:0000256" key="5">
    <source>
        <dbReference type="SAM" id="MobiDB-lite"/>
    </source>
</evidence>
<comment type="subcellular location">
    <subcellularLocation>
        <location evidence="1">Membrane</location>
        <topology evidence="1">Multi-pass membrane protein</topology>
    </subcellularLocation>
</comment>
<dbReference type="AlphaFoldDB" id="A0A6J2JX83"/>
<dbReference type="GO" id="GO:0005886">
    <property type="term" value="C:plasma membrane"/>
    <property type="evidence" value="ECO:0007669"/>
    <property type="project" value="TreeGrafter"/>
</dbReference>
<sequence length="1014" mass="112153">MAGGKWTFCDVVRRRKIIQPHQLEAGNLKRCLSLWDVTALGVGSTLGAGVYVIIGYAAFNYAGPSIVLSFLIAGVAALFSGLCYAEFGARVPRAGSAYVYSYVAIGEVVAFFIGWCNILEAAMGAASLARGLSMYVDGMCNNSILEWATATMPISSSFLSPYFDLLAFAFVLVIGVLLSVGGRESSAVNIAFVLLNLLVIILVVIVGAINADSANWSIPFTDVPQGSGSGGFFPYGVWGTLKGAAICFYGFVGFDTINAAAEEVRKPQETIPMVILIVLLTAFVCYCGISIVLTMMVPYYLQNSTDAIGSAFIFIGWEWMKWVVFVGAFAGILASLFGALLPLPRLLYAMSSDGLLVSWFSKLTSSRKSPVFATVSSAAVVAILAGVLELEQLILMLCIGTLLSYTVVAVCVIVLRFRSEYAPQSSPGFFKEVFGCGFRLATQSTARIVYAVLFLFISLCVSMALILTHVERPLVPLLVLHVLALMLVIIMSLQPKAKEEVAFKTPLVPLIPCLSIYVNVHLMALIKLQTWIRVLIWLAIGIPVYLLGLCCFKKKDKEEKDIVMPHSDENGKPLPVQIVVESPTPPDSINRIDSHGDNTILEENEQSSDQIRNVRNETSNIEEIKHQVVIENNEEKEAKIIDLLDQVLQAEEETYGEAISLKDQNIEEAPDVKEVIHRKSLGELSDAGSDVSSGNQVLSKYDVIAQVHREDLPKVTEEEEEKRDDDDDLEQETEQHEQITAFNDSETNSRTDESGYSDTLDRNHFSESLEEKEDRDEEEAPNIPVPPPLDENFFRSPNFKKSYTISSRPLKKEMSEEAEEIPRQSVQSNNSHSDDNITFGSDRQKHFMSKLNDIFQNKITNNQDDDDEEPRKRSQSTGNAPEDNTFTVSRPSIFLDLKKEIVSREVAQNLRPVNPDETKTEEESTEEDKQLTRADLKSKLENIFAAGGPQLLKPRLMKSNPPTPEEAYQTDTSSTESIAKLAKLDKNDTLKRQKAKFGEVLNSFRLSFNKDDAV</sequence>
<dbReference type="PANTHER" id="PTHR43243:SF105">
    <property type="entry name" value="CATIONIC AMINO ACID TRANSPORTER C-TERMINAL DOMAIN-CONTAINING PROTEIN"/>
    <property type="match status" value="1"/>
</dbReference>
<dbReference type="KEGG" id="bman:114244988"/>
<evidence type="ECO:0000256" key="3">
    <source>
        <dbReference type="ARBA" id="ARBA00022989"/>
    </source>
</evidence>
<feature type="transmembrane region" description="Helical" evidence="6">
    <location>
        <begin position="37"/>
        <end position="59"/>
    </location>
</feature>
<dbReference type="InterPro" id="IPR002293">
    <property type="entry name" value="AA/rel_permease1"/>
</dbReference>
<feature type="transmembrane region" description="Helical" evidence="6">
    <location>
        <begin position="65"/>
        <end position="85"/>
    </location>
</feature>
<dbReference type="GO" id="GO:0061459">
    <property type="term" value="F:L-arginine transmembrane transporter activity"/>
    <property type="evidence" value="ECO:0007669"/>
    <property type="project" value="TreeGrafter"/>
</dbReference>
<feature type="transmembrane region" description="Helical" evidence="6">
    <location>
        <begin position="394"/>
        <end position="415"/>
    </location>
</feature>
<feature type="compositionally biased region" description="Basic and acidic residues" evidence="5">
    <location>
        <begin position="914"/>
        <end position="932"/>
    </location>
</feature>
<feature type="compositionally biased region" description="Polar residues" evidence="5">
    <location>
        <begin position="824"/>
        <end position="841"/>
    </location>
</feature>
<keyword evidence="4 6" id="KW-0472">Membrane</keyword>
<feature type="transmembrane region" description="Helical" evidence="6">
    <location>
        <begin position="231"/>
        <end position="252"/>
    </location>
</feature>
<proteinExistence type="predicted"/>
<keyword evidence="2 6" id="KW-0812">Transmembrane</keyword>
<evidence type="ECO:0000259" key="7">
    <source>
        <dbReference type="Pfam" id="PF13906"/>
    </source>
</evidence>
<keyword evidence="3 6" id="KW-1133">Transmembrane helix</keyword>
<feature type="transmembrane region" description="Helical" evidence="6">
    <location>
        <begin position="187"/>
        <end position="211"/>
    </location>
</feature>
<evidence type="ECO:0000313" key="8">
    <source>
        <dbReference type="Proteomes" id="UP000504629"/>
    </source>
</evidence>
<feature type="compositionally biased region" description="Acidic residues" evidence="5">
    <location>
        <begin position="770"/>
        <end position="780"/>
    </location>
</feature>
<organism evidence="8 9">
    <name type="scientific">Bombyx mandarina</name>
    <name type="common">Wild silk moth</name>
    <name type="synonym">Wild silkworm</name>
    <dbReference type="NCBI Taxonomy" id="7092"/>
    <lineage>
        <taxon>Eukaryota</taxon>
        <taxon>Metazoa</taxon>
        <taxon>Ecdysozoa</taxon>
        <taxon>Arthropoda</taxon>
        <taxon>Hexapoda</taxon>
        <taxon>Insecta</taxon>
        <taxon>Pterygota</taxon>
        <taxon>Neoptera</taxon>
        <taxon>Endopterygota</taxon>
        <taxon>Lepidoptera</taxon>
        <taxon>Glossata</taxon>
        <taxon>Ditrysia</taxon>
        <taxon>Bombycoidea</taxon>
        <taxon>Bombycidae</taxon>
        <taxon>Bombycinae</taxon>
        <taxon>Bombyx</taxon>
    </lineage>
</organism>
<dbReference type="Pfam" id="PF13520">
    <property type="entry name" value="AA_permease_2"/>
    <property type="match status" value="1"/>
</dbReference>
<dbReference type="GeneID" id="114244988"/>
<dbReference type="RefSeq" id="XP_028032789.1">
    <property type="nucleotide sequence ID" value="XM_028176988.1"/>
</dbReference>
<dbReference type="Gene3D" id="1.20.1740.10">
    <property type="entry name" value="Amino acid/polyamine transporter I"/>
    <property type="match status" value="1"/>
</dbReference>
<dbReference type="InterPro" id="IPR029485">
    <property type="entry name" value="CAT_C"/>
</dbReference>
<protein>
    <submittedName>
        <fullName evidence="9">Cationic amino acid transporter 2-like</fullName>
    </submittedName>
</protein>
<evidence type="ECO:0000313" key="9">
    <source>
        <dbReference type="RefSeq" id="XP_028032789.1"/>
    </source>
</evidence>
<feature type="transmembrane region" description="Helical" evidence="6">
    <location>
        <begin position="162"/>
        <end position="180"/>
    </location>
</feature>
<dbReference type="Pfam" id="PF13906">
    <property type="entry name" value="AA_permease_C"/>
    <property type="match status" value="1"/>
</dbReference>
<feature type="compositionally biased region" description="Polar residues" evidence="5">
    <location>
        <begin position="875"/>
        <end position="890"/>
    </location>
</feature>
<name>A0A6J2JX83_BOMMA</name>
<gene>
    <name evidence="9" type="primary">LOC114244988</name>
</gene>
<dbReference type="PANTHER" id="PTHR43243">
    <property type="entry name" value="INNER MEMBRANE TRANSPORTER YGJI-RELATED"/>
    <property type="match status" value="1"/>
</dbReference>
<feature type="transmembrane region" description="Helical" evidence="6">
    <location>
        <begin position="448"/>
        <end position="468"/>
    </location>
</feature>
<evidence type="ECO:0000256" key="2">
    <source>
        <dbReference type="ARBA" id="ARBA00022692"/>
    </source>
</evidence>
<evidence type="ECO:0000256" key="1">
    <source>
        <dbReference type="ARBA" id="ARBA00004141"/>
    </source>
</evidence>
<feature type="transmembrane region" description="Helical" evidence="6">
    <location>
        <begin position="322"/>
        <end position="348"/>
    </location>
</feature>
<evidence type="ECO:0000256" key="4">
    <source>
        <dbReference type="ARBA" id="ARBA00023136"/>
    </source>
</evidence>
<dbReference type="OrthoDB" id="3900342at2759"/>
<accession>A0A6J2JX83</accession>
<reference evidence="9" key="1">
    <citation type="submission" date="2025-08" db="UniProtKB">
        <authorList>
            <consortium name="RefSeq"/>
        </authorList>
    </citation>
    <scope>IDENTIFICATION</scope>
    <source>
        <tissue evidence="9">Silk gland</tissue>
    </source>
</reference>
<feature type="transmembrane region" description="Helical" evidence="6">
    <location>
        <begin position="474"/>
        <end position="493"/>
    </location>
</feature>
<feature type="region of interest" description="Disordered" evidence="5">
    <location>
        <begin position="905"/>
        <end position="932"/>
    </location>
</feature>
<feature type="transmembrane region" description="Helical" evidence="6">
    <location>
        <begin position="273"/>
        <end position="302"/>
    </location>
</feature>
<dbReference type="GO" id="GO:0015189">
    <property type="term" value="F:L-lysine transmembrane transporter activity"/>
    <property type="evidence" value="ECO:0007669"/>
    <property type="project" value="TreeGrafter"/>
</dbReference>
<feature type="transmembrane region" description="Helical" evidence="6">
    <location>
        <begin position="505"/>
        <end position="526"/>
    </location>
</feature>
<dbReference type="GO" id="GO:0000064">
    <property type="term" value="F:L-ornithine transmembrane transporter activity"/>
    <property type="evidence" value="ECO:0007669"/>
    <property type="project" value="TreeGrafter"/>
</dbReference>
<dbReference type="GO" id="GO:0097638">
    <property type="term" value="P:L-arginine import across plasma membrane"/>
    <property type="evidence" value="ECO:0007669"/>
    <property type="project" value="TreeGrafter"/>
</dbReference>
<evidence type="ECO:0000256" key="6">
    <source>
        <dbReference type="SAM" id="Phobius"/>
    </source>
</evidence>
<feature type="transmembrane region" description="Helical" evidence="6">
    <location>
        <begin position="369"/>
        <end position="388"/>
    </location>
</feature>
<keyword evidence="8" id="KW-1185">Reference proteome</keyword>
<feature type="compositionally biased region" description="Acidic residues" evidence="5">
    <location>
        <begin position="717"/>
        <end position="732"/>
    </location>
</feature>
<feature type="transmembrane region" description="Helical" evidence="6">
    <location>
        <begin position="97"/>
        <end position="115"/>
    </location>
</feature>
<feature type="region of interest" description="Disordered" evidence="5">
    <location>
        <begin position="947"/>
        <end position="975"/>
    </location>
</feature>